<dbReference type="STRING" id="112413.SAMN05421854_13115"/>
<dbReference type="OrthoDB" id="3630508at2"/>
<gene>
    <name evidence="1" type="ORF">G3I59_13240</name>
    <name evidence="2" type="ORF">SAMN05421854_13115</name>
</gene>
<dbReference type="EMBL" id="FOWC01000031">
    <property type="protein sequence ID" value="SFQ81852.1"/>
    <property type="molecule type" value="Genomic_DNA"/>
</dbReference>
<organism evidence="2 3">
    <name type="scientific">Amycolatopsis rubida</name>
    <dbReference type="NCBI Taxonomy" id="112413"/>
    <lineage>
        <taxon>Bacteria</taxon>
        <taxon>Bacillati</taxon>
        <taxon>Actinomycetota</taxon>
        <taxon>Actinomycetes</taxon>
        <taxon>Pseudonocardiales</taxon>
        <taxon>Pseudonocardiaceae</taxon>
        <taxon>Amycolatopsis</taxon>
    </lineage>
</organism>
<evidence type="ECO:0000313" key="3">
    <source>
        <dbReference type="Proteomes" id="UP000199137"/>
    </source>
</evidence>
<keyword evidence="4" id="KW-1185">Reference proteome</keyword>
<evidence type="ECO:0000313" key="4">
    <source>
        <dbReference type="Proteomes" id="UP000470404"/>
    </source>
</evidence>
<reference evidence="1 4" key="2">
    <citation type="submission" date="2020-01" db="EMBL/GenBank/DDBJ databases">
        <title>Insect and environment-associated Actinomycetes.</title>
        <authorList>
            <person name="Currrie C."/>
            <person name="Chevrette M."/>
            <person name="Carlson C."/>
            <person name="Stubbendieck R."/>
            <person name="Wendt-Pienkowski E."/>
        </authorList>
    </citation>
    <scope>NUCLEOTIDE SEQUENCE [LARGE SCALE GENOMIC DNA]</scope>
    <source>
        <strain evidence="1 4">SID8386</strain>
    </source>
</reference>
<dbReference type="EMBL" id="JAAGNC010000071">
    <property type="protein sequence ID" value="NEC56523.1"/>
    <property type="molecule type" value="Genomic_DNA"/>
</dbReference>
<evidence type="ECO:0000313" key="1">
    <source>
        <dbReference type="EMBL" id="NEC56523.1"/>
    </source>
</evidence>
<proteinExistence type="predicted"/>
<dbReference type="AlphaFoldDB" id="A0A1I6BLP3"/>
<sequence length="89" mass="9391">MAETIAARWYLVGALPEDDPVAHVMTRADDLRYRRSACGERESRTWTPIDLTAPGTGHVTPCPGCAGTLAGVPVGVGGQEQLAFDLPLG</sequence>
<name>A0A1I6BLP3_9PSEU</name>
<protein>
    <submittedName>
        <fullName evidence="2">Uncharacterized protein</fullName>
    </submittedName>
</protein>
<dbReference type="RefSeq" id="WP_067578823.1">
    <property type="nucleotide sequence ID" value="NZ_FOWC01000031.1"/>
</dbReference>
<dbReference type="Proteomes" id="UP000199137">
    <property type="component" value="Unassembled WGS sequence"/>
</dbReference>
<dbReference type="Proteomes" id="UP000470404">
    <property type="component" value="Unassembled WGS sequence"/>
</dbReference>
<evidence type="ECO:0000313" key="2">
    <source>
        <dbReference type="EMBL" id="SFQ81852.1"/>
    </source>
</evidence>
<accession>A0A1I6BLP3</accession>
<reference evidence="2 3" key="1">
    <citation type="submission" date="2016-10" db="EMBL/GenBank/DDBJ databases">
        <authorList>
            <person name="de Groot N.N."/>
        </authorList>
    </citation>
    <scope>NUCLEOTIDE SEQUENCE [LARGE SCALE GENOMIC DNA]</scope>
    <source>
        <strain evidence="2 3">DSM 44637</strain>
    </source>
</reference>